<dbReference type="OrthoDB" id="7251575at2"/>
<dbReference type="PROSITE" id="PS50883">
    <property type="entry name" value="EAL"/>
    <property type="match status" value="1"/>
</dbReference>
<dbReference type="STRING" id="637679.GCA_001550055_00111"/>
<proteinExistence type="predicted"/>
<reference evidence="2 3" key="1">
    <citation type="submission" date="2016-10" db="EMBL/GenBank/DDBJ databases">
        <authorList>
            <person name="de Groot N.N."/>
        </authorList>
    </citation>
    <scope>NUCLEOTIDE SEQUENCE [LARGE SCALE GENOMIC DNA]</scope>
    <source>
        <strain evidence="2 3">CGMCC 1.9109</strain>
    </source>
</reference>
<feature type="domain" description="EAL" evidence="1">
    <location>
        <begin position="292"/>
        <end position="537"/>
    </location>
</feature>
<sequence>MSGPIEEIKKERERFVAFAFAAAEIFFEVNEKGKIVFEGGATERVGTDSGSLVGELIADQIDEDDRDVYAALQQHLMHKGRIGPIPLRFISQGGRSVALRLFALKMPGEDSHTFLALRAAPLGGSSADNEATDPETGLLQRESFMELASRTMKDNPAGNNLYMTAVEVEGIEDAKKKFGPKYMRVLLKQVAAHLKTLSVDGEIAGQIGDKHFAFLHRAKSDGSQLGSSLEHVDENVKLKTAYSTLASDIPKEGTEDQVLRTLTYVLNQFVKDPGAVDFDSLSTAYEDMASEAQRRVVGMRQMIETGTFKMAFQPVFSLSTNEVHHNEVLSRFDDRMGDKSTLDIIRFAEEVGIIEEFDIALCHKAIDYVKKMKKLGNPLTLAVNISGRTLDNSRYTDQLMKEFIAGKDAARNILVELTETATIENLEKVEAILNDLKAMDYQICLDDFGAGAAGYQYLRAFNVDYVKIDGSYVEDMNTPGYRPTFLLSIVRLCNDLGVKTIGEHVENRFQADFLRSLGVDFAQGFHFGKPDYSPRTE</sequence>
<dbReference type="AlphaFoldDB" id="A0A1G7E846"/>
<dbReference type="CDD" id="cd01948">
    <property type="entry name" value="EAL"/>
    <property type="match status" value="1"/>
</dbReference>
<dbReference type="SMART" id="SM00052">
    <property type="entry name" value="EAL"/>
    <property type="match status" value="1"/>
</dbReference>
<dbReference type="InterPro" id="IPR035919">
    <property type="entry name" value="EAL_sf"/>
</dbReference>
<dbReference type="Gene3D" id="3.20.20.450">
    <property type="entry name" value="EAL domain"/>
    <property type="match status" value="1"/>
</dbReference>
<dbReference type="Gene3D" id="3.30.70.270">
    <property type="match status" value="1"/>
</dbReference>
<dbReference type="InterPro" id="IPR043128">
    <property type="entry name" value="Rev_trsase/Diguanyl_cyclase"/>
</dbReference>
<protein>
    <submittedName>
        <fullName evidence="2">EAL domain, c-di-GMP-specific phosphodiesterase class I (Or its enzymatically inactive variant)</fullName>
    </submittedName>
</protein>
<organism evidence="2 3">
    <name type="scientific">Kordiimonas lacus</name>
    <dbReference type="NCBI Taxonomy" id="637679"/>
    <lineage>
        <taxon>Bacteria</taxon>
        <taxon>Pseudomonadati</taxon>
        <taxon>Pseudomonadota</taxon>
        <taxon>Alphaproteobacteria</taxon>
        <taxon>Kordiimonadales</taxon>
        <taxon>Kordiimonadaceae</taxon>
        <taxon>Kordiimonas</taxon>
    </lineage>
</organism>
<dbReference type="EMBL" id="FNAK01000008">
    <property type="protein sequence ID" value="SDE59888.1"/>
    <property type="molecule type" value="Genomic_DNA"/>
</dbReference>
<dbReference type="Proteomes" id="UP000183685">
    <property type="component" value="Unassembled WGS sequence"/>
</dbReference>
<dbReference type="PANTHER" id="PTHR33121">
    <property type="entry name" value="CYCLIC DI-GMP PHOSPHODIESTERASE PDEF"/>
    <property type="match status" value="1"/>
</dbReference>
<accession>A0A1G7E846</accession>
<dbReference type="InterPro" id="IPR050706">
    <property type="entry name" value="Cyclic-di-GMP_PDE-like"/>
</dbReference>
<dbReference type="InterPro" id="IPR035965">
    <property type="entry name" value="PAS-like_dom_sf"/>
</dbReference>
<dbReference type="Pfam" id="PF00563">
    <property type="entry name" value="EAL"/>
    <property type="match status" value="1"/>
</dbReference>
<gene>
    <name evidence="2" type="ORF">SAMN04488071_3332</name>
</gene>
<dbReference type="InterPro" id="IPR001633">
    <property type="entry name" value="EAL_dom"/>
</dbReference>
<evidence type="ECO:0000313" key="2">
    <source>
        <dbReference type="EMBL" id="SDE59888.1"/>
    </source>
</evidence>
<dbReference type="PANTHER" id="PTHR33121:SF70">
    <property type="entry name" value="SIGNALING PROTEIN YKOW"/>
    <property type="match status" value="1"/>
</dbReference>
<dbReference type="RefSeq" id="WP_068301192.1">
    <property type="nucleotide sequence ID" value="NZ_DAIOMO010000002.1"/>
</dbReference>
<keyword evidence="3" id="KW-1185">Reference proteome</keyword>
<dbReference type="SUPFAM" id="SSF55785">
    <property type="entry name" value="PYP-like sensor domain (PAS domain)"/>
    <property type="match status" value="1"/>
</dbReference>
<evidence type="ECO:0000313" key="3">
    <source>
        <dbReference type="Proteomes" id="UP000183685"/>
    </source>
</evidence>
<dbReference type="GO" id="GO:0071111">
    <property type="term" value="F:cyclic-guanylate-specific phosphodiesterase activity"/>
    <property type="evidence" value="ECO:0007669"/>
    <property type="project" value="InterPro"/>
</dbReference>
<dbReference type="SUPFAM" id="SSF141868">
    <property type="entry name" value="EAL domain-like"/>
    <property type="match status" value="1"/>
</dbReference>
<evidence type="ECO:0000259" key="1">
    <source>
        <dbReference type="PROSITE" id="PS50883"/>
    </source>
</evidence>
<name>A0A1G7E846_9PROT</name>